<dbReference type="Proteomes" id="UP001222027">
    <property type="component" value="Unassembled WGS sequence"/>
</dbReference>
<gene>
    <name evidence="1" type="ORF">OPV22_019643</name>
</gene>
<proteinExistence type="predicted"/>
<evidence type="ECO:0000313" key="1">
    <source>
        <dbReference type="EMBL" id="KAJ8475916.1"/>
    </source>
</evidence>
<organism evidence="1 2">
    <name type="scientific">Ensete ventricosum</name>
    <name type="common">Abyssinian banana</name>
    <name type="synonym">Musa ensete</name>
    <dbReference type="NCBI Taxonomy" id="4639"/>
    <lineage>
        <taxon>Eukaryota</taxon>
        <taxon>Viridiplantae</taxon>
        <taxon>Streptophyta</taxon>
        <taxon>Embryophyta</taxon>
        <taxon>Tracheophyta</taxon>
        <taxon>Spermatophyta</taxon>
        <taxon>Magnoliopsida</taxon>
        <taxon>Liliopsida</taxon>
        <taxon>Zingiberales</taxon>
        <taxon>Musaceae</taxon>
        <taxon>Ensete</taxon>
    </lineage>
</organism>
<sequence length="79" mass="8727">MRSFRPRGSVPGLVVHRPKPAYRISGPHPLNTSAVLPLRLRVAFFLAKLSPPIESVEFFSGGCCLNAQAQCTMEHVIRI</sequence>
<keyword evidence="2" id="KW-1185">Reference proteome</keyword>
<accession>A0AAV8QC21</accession>
<name>A0AAV8QC21_ENSVE</name>
<protein>
    <submittedName>
        <fullName evidence="1">Uncharacterized protein</fullName>
    </submittedName>
</protein>
<comment type="caution">
    <text evidence="1">The sequence shown here is derived from an EMBL/GenBank/DDBJ whole genome shotgun (WGS) entry which is preliminary data.</text>
</comment>
<dbReference type="EMBL" id="JAQQAF010000006">
    <property type="protein sequence ID" value="KAJ8475916.1"/>
    <property type="molecule type" value="Genomic_DNA"/>
</dbReference>
<dbReference type="AlphaFoldDB" id="A0AAV8QC21"/>
<reference evidence="1 2" key="1">
    <citation type="submission" date="2022-12" db="EMBL/GenBank/DDBJ databases">
        <title>Chromosome-scale assembly of the Ensete ventricosum genome.</title>
        <authorList>
            <person name="Dussert Y."/>
            <person name="Stocks J."/>
            <person name="Wendawek A."/>
            <person name="Woldeyes F."/>
            <person name="Nichols R.A."/>
            <person name="Borrell J.S."/>
        </authorList>
    </citation>
    <scope>NUCLEOTIDE SEQUENCE [LARGE SCALE GENOMIC DNA]</scope>
    <source>
        <strain evidence="2">cv. Maze</strain>
        <tissue evidence="1">Seeds</tissue>
    </source>
</reference>
<evidence type="ECO:0000313" key="2">
    <source>
        <dbReference type="Proteomes" id="UP001222027"/>
    </source>
</evidence>